<proteinExistence type="predicted"/>
<evidence type="ECO:0000256" key="1">
    <source>
        <dbReference type="SAM" id="MobiDB-lite"/>
    </source>
</evidence>
<feature type="region of interest" description="Disordered" evidence="1">
    <location>
        <begin position="1"/>
        <end position="45"/>
    </location>
</feature>
<dbReference type="EMBL" id="VSSQ01117280">
    <property type="protein sequence ID" value="MPN51796.1"/>
    <property type="molecule type" value="Genomic_DNA"/>
</dbReference>
<name>A0A645IL96_9ZZZZ</name>
<reference evidence="2" key="1">
    <citation type="submission" date="2019-08" db="EMBL/GenBank/DDBJ databases">
        <authorList>
            <person name="Kucharzyk K."/>
            <person name="Murdoch R.W."/>
            <person name="Higgins S."/>
            <person name="Loffler F."/>
        </authorList>
    </citation>
    <scope>NUCLEOTIDE SEQUENCE</scope>
</reference>
<evidence type="ECO:0000313" key="2">
    <source>
        <dbReference type="EMBL" id="MPN51796.1"/>
    </source>
</evidence>
<feature type="compositionally biased region" description="Basic and acidic residues" evidence="1">
    <location>
        <begin position="7"/>
        <end position="16"/>
    </location>
</feature>
<organism evidence="2">
    <name type="scientific">bioreactor metagenome</name>
    <dbReference type="NCBI Taxonomy" id="1076179"/>
    <lineage>
        <taxon>unclassified sequences</taxon>
        <taxon>metagenomes</taxon>
        <taxon>ecological metagenomes</taxon>
    </lineage>
</organism>
<sequence length="45" mass="5067">MAVQAIGHHDLRRRQQTEGVPETHRRKTQVEIPALPIGPGRSDVQ</sequence>
<dbReference type="AlphaFoldDB" id="A0A645IL96"/>
<accession>A0A645IL96</accession>
<comment type="caution">
    <text evidence="2">The sequence shown here is derived from an EMBL/GenBank/DDBJ whole genome shotgun (WGS) entry which is preliminary data.</text>
</comment>
<protein>
    <submittedName>
        <fullName evidence="2">Uncharacterized protein</fullName>
    </submittedName>
</protein>
<gene>
    <name evidence="2" type="ORF">SDC9_199445</name>
</gene>